<feature type="compositionally biased region" description="Basic and acidic residues" evidence="1">
    <location>
        <begin position="373"/>
        <end position="385"/>
    </location>
</feature>
<gene>
    <name evidence="3" type="ORF">WH47_10485</name>
</gene>
<feature type="compositionally biased region" description="Basic residues" evidence="1">
    <location>
        <begin position="357"/>
        <end position="366"/>
    </location>
</feature>
<reference evidence="3 4" key="1">
    <citation type="submission" date="2015-07" db="EMBL/GenBank/DDBJ databases">
        <title>The genome of Habropoda laboriosa.</title>
        <authorList>
            <person name="Pan H."/>
            <person name="Kapheim K."/>
        </authorList>
    </citation>
    <scope>NUCLEOTIDE SEQUENCE [LARGE SCALE GENOMIC DNA]</scope>
    <source>
        <strain evidence="3">0110345459</strain>
    </source>
</reference>
<evidence type="ECO:0000313" key="3">
    <source>
        <dbReference type="EMBL" id="KOC59925.1"/>
    </source>
</evidence>
<accession>A0A0L7QMT3</accession>
<dbReference type="STRING" id="597456.A0A0L7QMT3"/>
<keyword evidence="4" id="KW-1185">Reference proteome</keyword>
<name>A0A0L7QMT3_9HYME</name>
<dbReference type="InterPro" id="IPR013594">
    <property type="entry name" value="Dynein_heavy_tail"/>
</dbReference>
<feature type="region of interest" description="Disordered" evidence="1">
    <location>
        <begin position="334"/>
        <end position="385"/>
    </location>
</feature>
<feature type="compositionally biased region" description="Acidic residues" evidence="1">
    <location>
        <begin position="159"/>
        <end position="189"/>
    </location>
</feature>
<feature type="region of interest" description="Disordered" evidence="1">
    <location>
        <begin position="111"/>
        <end position="222"/>
    </location>
</feature>
<dbReference type="EMBL" id="KQ414875">
    <property type="protein sequence ID" value="KOC59925.1"/>
    <property type="molecule type" value="Genomic_DNA"/>
</dbReference>
<evidence type="ECO:0000259" key="2">
    <source>
        <dbReference type="Pfam" id="PF08385"/>
    </source>
</evidence>
<feature type="compositionally biased region" description="Polar residues" evidence="1">
    <location>
        <begin position="343"/>
        <end position="353"/>
    </location>
</feature>
<sequence>MWIRNRVMAFLGISGHELQFYKLLNANNRYYEDKLLNFLILDVYGVTDLERKVIFFYCTYLTETIQEEVPIWESRHNVSKLAALTALAMKRKNRRLARSAFGKKEESETKVVAKRKKKGKKSKAKTSKVDPLALLRQMEESTMTLTSEQKSTKSASATSDEEAEYGDDEDEEEEERREDQREEGDEEVESKETGSGDTLLKKKDEEKSVDIETLSIPPPPEEEHKYIMTKKIVEKVIKIPVLHMLCGKVDGGRADLQDVTLFYFLRTSDEGVPNFDSYQECENEITNYLVVGSLQGKFLVSMNKILVQSSIFRRPSEFRRMSIVIAKKQAQADIAEGDEDNASKSSLPVSSITNKRDRVRAKRKPPKSSAVSFDEKTKEESRQSVDHNKNDIMSYLDKLIKNVEWTLENIEGDILLTMPNIPELDDPNVTDEMLEKNKEVIEHLENLIMSWGVHIQKVLESFQTKVPQGKGPLAEHSYWEERETGLLMLVEQLKIPVAKRILNLLNNVLSPVPSNFEYFYSDLWKFYTEARDNSRFLQTVLRHFKVYKIYRNFLKKNWDFVTTNGLTSLSKLSNFQ</sequence>
<feature type="domain" description="Dynein heavy chain tail" evidence="2">
    <location>
        <begin position="441"/>
        <end position="545"/>
    </location>
</feature>
<organism evidence="3 4">
    <name type="scientific">Habropoda laboriosa</name>
    <dbReference type="NCBI Taxonomy" id="597456"/>
    <lineage>
        <taxon>Eukaryota</taxon>
        <taxon>Metazoa</taxon>
        <taxon>Ecdysozoa</taxon>
        <taxon>Arthropoda</taxon>
        <taxon>Hexapoda</taxon>
        <taxon>Insecta</taxon>
        <taxon>Pterygota</taxon>
        <taxon>Neoptera</taxon>
        <taxon>Endopterygota</taxon>
        <taxon>Hymenoptera</taxon>
        <taxon>Apocrita</taxon>
        <taxon>Aculeata</taxon>
        <taxon>Apoidea</taxon>
        <taxon>Anthophila</taxon>
        <taxon>Apidae</taxon>
        <taxon>Habropoda</taxon>
    </lineage>
</organism>
<feature type="compositionally biased region" description="Basic and acidic residues" evidence="1">
    <location>
        <begin position="190"/>
        <end position="210"/>
    </location>
</feature>
<feature type="compositionally biased region" description="Polar residues" evidence="1">
    <location>
        <begin position="140"/>
        <end position="158"/>
    </location>
</feature>
<proteinExistence type="predicted"/>
<dbReference type="Proteomes" id="UP000053825">
    <property type="component" value="Unassembled WGS sequence"/>
</dbReference>
<evidence type="ECO:0000256" key="1">
    <source>
        <dbReference type="SAM" id="MobiDB-lite"/>
    </source>
</evidence>
<evidence type="ECO:0000313" key="4">
    <source>
        <dbReference type="Proteomes" id="UP000053825"/>
    </source>
</evidence>
<dbReference type="Pfam" id="PF08385">
    <property type="entry name" value="DHC_N1"/>
    <property type="match status" value="1"/>
</dbReference>
<dbReference type="AlphaFoldDB" id="A0A0L7QMT3"/>
<protein>
    <submittedName>
        <fullName evidence="3">Dynein heavy chain 10, axonemal</fullName>
    </submittedName>
</protein>
<feature type="compositionally biased region" description="Basic residues" evidence="1">
    <location>
        <begin position="112"/>
        <end position="126"/>
    </location>
</feature>